<reference evidence="2" key="1">
    <citation type="submission" date="2023-08" db="EMBL/GenBank/DDBJ databases">
        <title>A de novo genome assembly of Solanum verrucosum Schlechtendal, a Mexican diploid species geographically isolated from the other diploid A-genome species in potato relatives.</title>
        <authorList>
            <person name="Hosaka K."/>
        </authorList>
    </citation>
    <scope>NUCLEOTIDE SEQUENCE</scope>
    <source>
        <tissue evidence="2">Young leaves</tissue>
    </source>
</reference>
<dbReference type="Proteomes" id="UP001234989">
    <property type="component" value="Chromosome 9"/>
</dbReference>
<dbReference type="AlphaFoldDB" id="A0AAF0UGT4"/>
<evidence type="ECO:0000259" key="1">
    <source>
        <dbReference type="Pfam" id="PF24626"/>
    </source>
</evidence>
<protein>
    <recommendedName>
        <fullName evidence="1">Tf2-1-like SH3-like domain-containing protein</fullName>
    </recommendedName>
</protein>
<sequence>MTFQTGDQVLLKVSHMKGFMRCGKKDKLSPRCIVLFEILDGVGLVSYRRFGVDSAHDDMTVTSPKEKHWETLQRIL</sequence>
<keyword evidence="3" id="KW-1185">Reference proteome</keyword>
<evidence type="ECO:0000313" key="2">
    <source>
        <dbReference type="EMBL" id="WMV45351.1"/>
    </source>
</evidence>
<dbReference type="Pfam" id="PF24626">
    <property type="entry name" value="SH3_Tf2-1"/>
    <property type="match status" value="1"/>
</dbReference>
<organism evidence="2 3">
    <name type="scientific">Solanum verrucosum</name>
    <dbReference type="NCBI Taxonomy" id="315347"/>
    <lineage>
        <taxon>Eukaryota</taxon>
        <taxon>Viridiplantae</taxon>
        <taxon>Streptophyta</taxon>
        <taxon>Embryophyta</taxon>
        <taxon>Tracheophyta</taxon>
        <taxon>Spermatophyta</taxon>
        <taxon>Magnoliopsida</taxon>
        <taxon>eudicotyledons</taxon>
        <taxon>Gunneridae</taxon>
        <taxon>Pentapetalae</taxon>
        <taxon>asterids</taxon>
        <taxon>lamiids</taxon>
        <taxon>Solanales</taxon>
        <taxon>Solanaceae</taxon>
        <taxon>Solanoideae</taxon>
        <taxon>Solaneae</taxon>
        <taxon>Solanum</taxon>
    </lineage>
</organism>
<feature type="domain" description="Tf2-1-like SH3-like" evidence="1">
    <location>
        <begin position="6"/>
        <end position="48"/>
    </location>
</feature>
<dbReference type="InterPro" id="IPR056924">
    <property type="entry name" value="SH3_Tf2-1"/>
</dbReference>
<dbReference type="EMBL" id="CP133620">
    <property type="protein sequence ID" value="WMV45351.1"/>
    <property type="molecule type" value="Genomic_DNA"/>
</dbReference>
<gene>
    <name evidence="2" type="ORF">MTR67_038736</name>
</gene>
<name>A0AAF0UGT4_SOLVR</name>
<proteinExistence type="predicted"/>
<evidence type="ECO:0000313" key="3">
    <source>
        <dbReference type="Proteomes" id="UP001234989"/>
    </source>
</evidence>
<accession>A0AAF0UGT4</accession>